<organism evidence="1 2">
    <name type="scientific">Vulcanisaeta moutnovskia (strain 768-28)</name>
    <dbReference type="NCBI Taxonomy" id="985053"/>
    <lineage>
        <taxon>Archaea</taxon>
        <taxon>Thermoproteota</taxon>
        <taxon>Thermoprotei</taxon>
        <taxon>Thermoproteales</taxon>
        <taxon>Thermoproteaceae</taxon>
        <taxon>Vulcanisaeta</taxon>
    </lineage>
</organism>
<dbReference type="eggNOG" id="arCOG13859">
    <property type="taxonomic scope" value="Archaea"/>
</dbReference>
<dbReference type="Proteomes" id="UP000007485">
    <property type="component" value="Chromosome"/>
</dbReference>
<dbReference type="EMBL" id="CP002529">
    <property type="protein sequence ID" value="ADY00358.1"/>
    <property type="molecule type" value="Genomic_DNA"/>
</dbReference>
<gene>
    <name evidence="1" type="ordered locus">VMUT_0142</name>
</gene>
<dbReference type="KEGG" id="vmo:VMUT_0142"/>
<accession>F0QST7</accession>
<dbReference type="AlphaFoldDB" id="F0QST7"/>
<keyword evidence="2" id="KW-1185">Reference proteome</keyword>
<dbReference type="STRING" id="985053.VMUT_0142"/>
<protein>
    <submittedName>
        <fullName evidence="1">Uncharacterized protein</fullName>
    </submittedName>
</protein>
<evidence type="ECO:0000313" key="1">
    <source>
        <dbReference type="EMBL" id="ADY00358.1"/>
    </source>
</evidence>
<evidence type="ECO:0000313" key="2">
    <source>
        <dbReference type="Proteomes" id="UP000007485"/>
    </source>
</evidence>
<dbReference type="HOGENOM" id="CLU_2178032_0_0_2"/>
<name>F0QST7_VULM7</name>
<reference evidence="1 2" key="1">
    <citation type="journal article" date="2011" name="J. Bacteriol.">
        <title>Complete genome sequence of 'Vulcanisaeta moutnovskia' strain 768-28, a novel member of the hyperthermophilic crenarchaeal genus vulcanisaeta.</title>
        <authorList>
            <person name="Gumerov V.M."/>
            <person name="Mardanov A.V."/>
            <person name="Beletsky A.V."/>
            <person name="Prokofeva M.I."/>
            <person name="Bonch-Osmolovskaya E.A."/>
            <person name="Ravin N.V."/>
            <person name="Skryabin K.G."/>
        </authorList>
    </citation>
    <scope>NUCLEOTIDE SEQUENCE [LARGE SCALE GENOMIC DNA]</scope>
    <source>
        <strain evidence="1 2">768-28</strain>
    </source>
</reference>
<sequence>MDCWLVFVRDCSRPCNCLSEHPLALSSNPGIAENDNVIIIDEEIVIPCCIATVNKIKTSQINNTSRVYIYLKNCSALNEYNMNKVMRVIRSMNPVITVINIDQSLCAMY</sequence>
<proteinExistence type="predicted"/>